<keyword evidence="1" id="KW-0350">Heme biosynthesis</keyword>
<comment type="caution">
    <text evidence="2">The sequence shown here is derived from an EMBL/GenBank/DDBJ whole genome shotgun (WGS) entry which is preliminary data.</text>
</comment>
<dbReference type="EMBL" id="JAVDQS010000002">
    <property type="protein sequence ID" value="MDR6404048.1"/>
    <property type="molecule type" value="Genomic_DNA"/>
</dbReference>
<accession>A0ABU1LBE5</accession>
<dbReference type="Gene3D" id="3.40.1500.10">
    <property type="entry name" value="Coproporphyrinogen III oxidase, aerobic"/>
    <property type="match status" value="1"/>
</dbReference>
<dbReference type="Proteomes" id="UP001184853">
    <property type="component" value="Unassembled WGS sequence"/>
</dbReference>
<organism evidence="2 3">
    <name type="scientific">Chryseobacterium geocarposphaerae</name>
    <dbReference type="NCBI Taxonomy" id="1416776"/>
    <lineage>
        <taxon>Bacteria</taxon>
        <taxon>Pseudomonadati</taxon>
        <taxon>Bacteroidota</taxon>
        <taxon>Flavobacteriia</taxon>
        <taxon>Flavobacteriales</taxon>
        <taxon>Weeksellaceae</taxon>
        <taxon>Chryseobacterium group</taxon>
        <taxon>Chryseobacterium</taxon>
    </lineage>
</organism>
<dbReference type="InterPro" id="IPR001260">
    <property type="entry name" value="Coprogen_oxidase_aer"/>
</dbReference>
<sequence>MIARQVCVDICPFMACNISIVIHPANPFIPTANANLYYFGLYDKNGYLKDH</sequence>
<proteinExistence type="predicted"/>
<protein>
    <submittedName>
        <fullName evidence="2">Coproporphyrinogen III oxidase</fullName>
    </submittedName>
</protein>
<dbReference type="SUPFAM" id="SSF102886">
    <property type="entry name" value="Coproporphyrinogen III oxidase"/>
    <property type="match status" value="1"/>
</dbReference>
<evidence type="ECO:0000256" key="1">
    <source>
        <dbReference type="ARBA" id="ARBA00023133"/>
    </source>
</evidence>
<name>A0ABU1LBE5_9FLAO</name>
<dbReference type="Pfam" id="PF01218">
    <property type="entry name" value="Coprogen_oxidas"/>
    <property type="match status" value="1"/>
</dbReference>
<dbReference type="InterPro" id="IPR036406">
    <property type="entry name" value="Coprogen_oxidase_aer_sf"/>
</dbReference>
<keyword evidence="3" id="KW-1185">Reference proteome</keyword>
<evidence type="ECO:0000313" key="3">
    <source>
        <dbReference type="Proteomes" id="UP001184853"/>
    </source>
</evidence>
<reference evidence="2 3" key="1">
    <citation type="submission" date="2023-07" db="EMBL/GenBank/DDBJ databases">
        <title>Sorghum-associated microbial communities from plants grown in Nebraska, USA.</title>
        <authorList>
            <person name="Schachtman D."/>
        </authorList>
    </citation>
    <scope>NUCLEOTIDE SEQUENCE [LARGE SCALE GENOMIC DNA]</scope>
    <source>
        <strain evidence="2 3">DS1709</strain>
    </source>
</reference>
<gene>
    <name evidence="2" type="ORF">J2781_000963</name>
</gene>
<evidence type="ECO:0000313" key="2">
    <source>
        <dbReference type="EMBL" id="MDR6404048.1"/>
    </source>
</evidence>